<dbReference type="EMBL" id="BSXT01002803">
    <property type="protein sequence ID" value="GMF51024.1"/>
    <property type="molecule type" value="Genomic_DNA"/>
</dbReference>
<proteinExistence type="predicted"/>
<feature type="compositionally biased region" description="Basic and acidic residues" evidence="1">
    <location>
        <begin position="19"/>
        <end position="28"/>
    </location>
</feature>
<feature type="region of interest" description="Disordered" evidence="1">
    <location>
        <begin position="1"/>
        <end position="132"/>
    </location>
</feature>
<dbReference type="SUPFAM" id="SSF46689">
    <property type="entry name" value="Homeodomain-like"/>
    <property type="match status" value="1"/>
</dbReference>
<feature type="compositionally biased region" description="Basic and acidic residues" evidence="1">
    <location>
        <begin position="88"/>
        <end position="105"/>
    </location>
</feature>
<dbReference type="OrthoDB" id="10257085at2759"/>
<accession>A0A9W7D0W4</accession>
<reference evidence="2" key="1">
    <citation type="submission" date="2023-04" db="EMBL/GenBank/DDBJ databases">
        <title>Phytophthora fragariaefolia NBRC 109709.</title>
        <authorList>
            <person name="Ichikawa N."/>
            <person name="Sato H."/>
            <person name="Tonouchi N."/>
        </authorList>
    </citation>
    <scope>NUCLEOTIDE SEQUENCE</scope>
    <source>
        <strain evidence="2">NBRC 109709</strain>
    </source>
</reference>
<comment type="caution">
    <text evidence="2">The sequence shown here is derived from an EMBL/GenBank/DDBJ whole genome shotgun (WGS) entry which is preliminary data.</text>
</comment>
<dbReference type="Proteomes" id="UP001165121">
    <property type="component" value="Unassembled WGS sequence"/>
</dbReference>
<protein>
    <submittedName>
        <fullName evidence="2">Unnamed protein product</fullName>
    </submittedName>
</protein>
<evidence type="ECO:0000256" key="1">
    <source>
        <dbReference type="SAM" id="MobiDB-lite"/>
    </source>
</evidence>
<keyword evidence="3" id="KW-1185">Reference proteome</keyword>
<organism evidence="2 3">
    <name type="scientific">Phytophthora fragariaefolia</name>
    <dbReference type="NCBI Taxonomy" id="1490495"/>
    <lineage>
        <taxon>Eukaryota</taxon>
        <taxon>Sar</taxon>
        <taxon>Stramenopiles</taxon>
        <taxon>Oomycota</taxon>
        <taxon>Peronosporomycetes</taxon>
        <taxon>Peronosporales</taxon>
        <taxon>Peronosporaceae</taxon>
        <taxon>Phytophthora</taxon>
    </lineage>
</organism>
<dbReference type="AlphaFoldDB" id="A0A9W7D0W4"/>
<feature type="compositionally biased region" description="Low complexity" evidence="1">
    <location>
        <begin position="69"/>
        <end position="86"/>
    </location>
</feature>
<evidence type="ECO:0000313" key="2">
    <source>
        <dbReference type="EMBL" id="GMF51024.1"/>
    </source>
</evidence>
<dbReference type="InterPro" id="IPR009057">
    <property type="entry name" value="Homeodomain-like_sf"/>
</dbReference>
<evidence type="ECO:0000313" key="3">
    <source>
        <dbReference type="Proteomes" id="UP001165121"/>
    </source>
</evidence>
<gene>
    <name evidence="2" type="ORF">Pfra01_002051000</name>
</gene>
<sequence length="267" mass="29713">MRFERDENPFQGLVLQASRVRDPQRESELQPPMDPPPQPSPMAETGASSQQQVVAVSRLLSLEDKSSNSVTTRGPTTRSRTRSTWSKEASREDLRGGEAVENSRDSDDDEAKQENPSPFSGPKKPRKRPHYLSHEDRCQIIERIAGGEQQAALAREFGVTRAAVCHIQKHRFEILSRPFIRCRILIEEVLGQLDARAVEVVTTSGFVTSGIEQKNKLCGVKLGDEGYPLSALFHQVEVEAAEGLRSPTQIASLSQRSSSHNYIVLPM</sequence>
<name>A0A9W7D0W4_9STRA</name>
<dbReference type="Gene3D" id="1.10.10.60">
    <property type="entry name" value="Homeodomain-like"/>
    <property type="match status" value="1"/>
</dbReference>